<keyword evidence="2" id="KW-1185">Reference proteome</keyword>
<protein>
    <submittedName>
        <fullName evidence="1">Uncharacterized protein</fullName>
    </submittedName>
</protein>
<dbReference type="Proteomes" id="UP000655287">
    <property type="component" value="Unassembled WGS sequence"/>
</dbReference>
<dbReference type="EMBL" id="BOOU01000006">
    <property type="protein sequence ID" value="GII75460.1"/>
    <property type="molecule type" value="Genomic_DNA"/>
</dbReference>
<gene>
    <name evidence="1" type="ORF">Sru01_04420</name>
</gene>
<comment type="caution">
    <text evidence="1">The sequence shown here is derived from an EMBL/GenBank/DDBJ whole genome shotgun (WGS) entry which is preliminary data.</text>
</comment>
<evidence type="ECO:0000313" key="2">
    <source>
        <dbReference type="Proteomes" id="UP000655287"/>
    </source>
</evidence>
<name>A0A919QZ34_9ACTN</name>
<dbReference type="RefSeq" id="WP_203982120.1">
    <property type="nucleotide sequence ID" value="NZ_BOOU01000006.1"/>
</dbReference>
<sequence>MTIYSQHPNRGKIQILATYEGAAGTTSTTVTSLASSDLAAPIVNALNRISALATIPVSVRDTRDGKIRHYPSEHLVALTDAGARAALLTGTHSLWYEHVKLLLHGALADLDDALAKVPAPVGKAITAELEEEAHELRGELAYYAGKDWPESETRRRWDSTFPFVLFDGGMPDLAGMSREFMDRREEGITAEQRERAIADLRVLATAYLQCHATPGFLESEFEIFHEPDRANDHYLTVNLPQPGDDADVWRVDIGHWVPDEPQDDSFTGHTLLTCACPVPPTVADIVNLLDRSENEPKLLEAWANTPVGTALAGTSFIVTERHTV</sequence>
<dbReference type="AlphaFoldDB" id="A0A919QZ34"/>
<evidence type="ECO:0000313" key="1">
    <source>
        <dbReference type="EMBL" id="GII75460.1"/>
    </source>
</evidence>
<accession>A0A919QZ34</accession>
<proteinExistence type="predicted"/>
<reference evidence="1" key="1">
    <citation type="submission" date="2021-01" db="EMBL/GenBank/DDBJ databases">
        <title>Whole genome shotgun sequence of Sphaerisporangium rufum NBRC 109079.</title>
        <authorList>
            <person name="Komaki H."/>
            <person name="Tamura T."/>
        </authorList>
    </citation>
    <scope>NUCLEOTIDE SEQUENCE</scope>
    <source>
        <strain evidence="1">NBRC 109079</strain>
    </source>
</reference>
<organism evidence="1 2">
    <name type="scientific">Sphaerisporangium rufum</name>
    <dbReference type="NCBI Taxonomy" id="1381558"/>
    <lineage>
        <taxon>Bacteria</taxon>
        <taxon>Bacillati</taxon>
        <taxon>Actinomycetota</taxon>
        <taxon>Actinomycetes</taxon>
        <taxon>Streptosporangiales</taxon>
        <taxon>Streptosporangiaceae</taxon>
        <taxon>Sphaerisporangium</taxon>
    </lineage>
</organism>